<evidence type="ECO:0000256" key="10">
    <source>
        <dbReference type="PIRSR" id="PIRSR006113-2"/>
    </source>
</evidence>
<dbReference type="RefSeq" id="WP_013048794.1">
    <property type="nucleotide sequence ID" value="NC_014011.1"/>
</dbReference>
<evidence type="ECO:0000313" key="11">
    <source>
        <dbReference type="EMBL" id="ADE57531.1"/>
    </source>
</evidence>
<evidence type="ECO:0000256" key="2">
    <source>
        <dbReference type="ARBA" id="ARBA00008900"/>
    </source>
</evidence>
<accession>D5EG49</accession>
<evidence type="ECO:0000256" key="9">
    <source>
        <dbReference type="PIRSR" id="PIRSR006113-1"/>
    </source>
</evidence>
<proteinExistence type="inferred from homology"/>
<evidence type="ECO:0000256" key="3">
    <source>
        <dbReference type="ARBA" id="ARBA00018141"/>
    </source>
</evidence>
<reference evidence="11 12" key="1">
    <citation type="journal article" date="2010" name="Stand. Genomic Sci.">
        <title>Complete genome sequence of Aminobacterium colombiense type strain (ALA-1).</title>
        <authorList>
            <person name="Chertkov O."/>
            <person name="Sikorski J."/>
            <person name="Brambilla E."/>
            <person name="Lapidus A."/>
            <person name="Copeland A."/>
            <person name="Glavina Del Rio T."/>
            <person name="Nolan M."/>
            <person name="Lucas S."/>
            <person name="Tice H."/>
            <person name="Cheng J.F."/>
            <person name="Han C."/>
            <person name="Detter J.C."/>
            <person name="Bruce D."/>
            <person name="Tapia R."/>
            <person name="Goodwin L."/>
            <person name="Pitluck S."/>
            <person name="Liolios K."/>
            <person name="Ivanova N."/>
            <person name="Mavromatis K."/>
            <person name="Ovchinnikova G."/>
            <person name="Pati A."/>
            <person name="Chen A."/>
            <person name="Palaniappan K."/>
            <person name="Land M."/>
            <person name="Hauser L."/>
            <person name="Chang Y.J."/>
            <person name="Jeffries C.D."/>
            <person name="Spring S."/>
            <person name="Rohde M."/>
            <person name="Goker M."/>
            <person name="Bristow J."/>
            <person name="Eisen J.A."/>
            <person name="Markowitz V."/>
            <person name="Hugenholtz P."/>
            <person name="Kyrpides N.C."/>
            <person name="Klenk H.P."/>
        </authorList>
    </citation>
    <scope>NUCLEOTIDE SEQUENCE [LARGE SCALE GENOMIC DNA]</scope>
    <source>
        <strain evidence="12">DSM 12261 / ALA-1</strain>
    </source>
</reference>
<feature type="binding site" evidence="10">
    <location>
        <position position="28"/>
    </location>
    <ligand>
        <name>Zn(2+)</name>
        <dbReference type="ChEBI" id="CHEBI:29105"/>
    </ligand>
</feature>
<dbReference type="Proteomes" id="UP000002366">
    <property type="component" value="Chromosome"/>
</dbReference>
<dbReference type="eggNOG" id="COG0720">
    <property type="taxonomic scope" value="Bacteria"/>
</dbReference>
<feature type="binding site" evidence="10">
    <location>
        <position position="13"/>
    </location>
    <ligand>
        <name>Zn(2+)</name>
        <dbReference type="ChEBI" id="CHEBI:29105"/>
    </ligand>
</feature>
<organism evidence="11 12">
    <name type="scientific">Aminobacterium colombiense (strain DSM 12261 / ALA-1)</name>
    <dbReference type="NCBI Taxonomy" id="572547"/>
    <lineage>
        <taxon>Bacteria</taxon>
        <taxon>Thermotogati</taxon>
        <taxon>Synergistota</taxon>
        <taxon>Synergistia</taxon>
        <taxon>Synergistales</taxon>
        <taxon>Aminobacteriaceae</taxon>
        <taxon>Aminobacterium</taxon>
    </lineage>
</organism>
<name>D5EG49_AMICL</name>
<dbReference type="GO" id="GO:0008616">
    <property type="term" value="P:tRNA queuosine(34) biosynthetic process"/>
    <property type="evidence" value="ECO:0007669"/>
    <property type="project" value="UniProtKB-KW"/>
</dbReference>
<gene>
    <name evidence="11" type="ordered locus">Amico_1414</name>
</gene>
<dbReference type="PANTHER" id="PTHR12589:SF7">
    <property type="entry name" value="6-PYRUVOYL TETRAHYDROBIOPTERIN SYNTHASE"/>
    <property type="match status" value="1"/>
</dbReference>
<dbReference type="EC" id="4.-.-.-" evidence="8"/>
<evidence type="ECO:0000256" key="4">
    <source>
        <dbReference type="ARBA" id="ARBA00022723"/>
    </source>
</evidence>
<comment type="catalytic activity">
    <reaction evidence="7 8">
        <text>7,8-dihydroneopterin 3'-triphosphate + H2O = 6-carboxy-5,6,7,8-tetrahydropterin + triphosphate + acetaldehyde + 2 H(+)</text>
        <dbReference type="Rhea" id="RHEA:27966"/>
        <dbReference type="ChEBI" id="CHEBI:15343"/>
        <dbReference type="ChEBI" id="CHEBI:15377"/>
        <dbReference type="ChEBI" id="CHEBI:15378"/>
        <dbReference type="ChEBI" id="CHEBI:18036"/>
        <dbReference type="ChEBI" id="CHEBI:58462"/>
        <dbReference type="ChEBI" id="CHEBI:61032"/>
        <dbReference type="EC" id="4.1.2.50"/>
    </reaction>
</comment>
<evidence type="ECO:0000256" key="7">
    <source>
        <dbReference type="ARBA" id="ARBA00048807"/>
    </source>
</evidence>
<dbReference type="NCBIfam" id="TIGR03367">
    <property type="entry name" value="queuosine_QueD"/>
    <property type="match status" value="1"/>
</dbReference>
<evidence type="ECO:0000313" key="12">
    <source>
        <dbReference type="Proteomes" id="UP000002366"/>
    </source>
</evidence>
<dbReference type="UniPathway" id="UPA00391"/>
<feature type="active site" description="Charge relay system" evidence="9">
    <location>
        <position position="107"/>
    </location>
</feature>
<dbReference type="PIRSF" id="PIRSF006113">
    <property type="entry name" value="PTP_synth"/>
    <property type="match status" value="1"/>
</dbReference>
<sequence>MLLKKEFVFDAAHNLIHYKGKCEKLHGHTYRMVVIIEGIPDHEGMVIDFCEVSSLVKERVISRLDHAYINDIIPQPSAENIAVWVWKEIEGFLRRPNCHLEAVEIWETATSGVVVRKEDINA</sequence>
<dbReference type="InterPro" id="IPR007115">
    <property type="entry name" value="6-PTP_synth/QueD"/>
</dbReference>
<keyword evidence="8" id="KW-0671">Queuosine biosynthesis</keyword>
<dbReference type="EMBL" id="CP001997">
    <property type="protein sequence ID" value="ADE57531.1"/>
    <property type="molecule type" value="Genomic_DNA"/>
</dbReference>
<keyword evidence="12" id="KW-1185">Reference proteome</keyword>
<dbReference type="GO" id="GO:0046872">
    <property type="term" value="F:metal ion binding"/>
    <property type="evidence" value="ECO:0007669"/>
    <property type="project" value="UniProtKB-KW"/>
</dbReference>
<comment type="pathway">
    <text evidence="1 8">Purine metabolism; 7-cyano-7-deazaguanine biosynthesis.</text>
</comment>
<dbReference type="SUPFAM" id="SSF55620">
    <property type="entry name" value="Tetrahydrobiopterin biosynthesis enzymes-like"/>
    <property type="match status" value="1"/>
</dbReference>
<dbReference type="STRING" id="572547.Amico_1414"/>
<dbReference type="OrthoDB" id="9804698at2"/>
<dbReference type="KEGG" id="aco:Amico_1414"/>
<keyword evidence="6 8" id="KW-0456">Lyase</keyword>
<feature type="binding site" evidence="10">
    <location>
        <position position="26"/>
    </location>
    <ligand>
        <name>Zn(2+)</name>
        <dbReference type="ChEBI" id="CHEBI:29105"/>
    </ligand>
</feature>
<comment type="cofactor">
    <cofactor evidence="8 10">
        <name>Zn(2+)</name>
        <dbReference type="ChEBI" id="CHEBI:29105"/>
    </cofactor>
    <text evidence="8 10">Binds 1 zinc ion per subunit.</text>
</comment>
<keyword evidence="4 8" id="KW-0479">Metal-binding</keyword>
<feature type="active site" description="Proton acceptor" evidence="9">
    <location>
        <position position="22"/>
    </location>
</feature>
<dbReference type="Gene3D" id="3.30.479.10">
    <property type="entry name" value="6-pyruvoyl tetrahydropterin synthase/QueD"/>
    <property type="match status" value="1"/>
</dbReference>
<evidence type="ECO:0000256" key="6">
    <source>
        <dbReference type="ARBA" id="ARBA00023239"/>
    </source>
</evidence>
<dbReference type="PANTHER" id="PTHR12589">
    <property type="entry name" value="PYRUVOYL TETRAHYDROBIOPTERIN SYNTHASE"/>
    <property type="match status" value="1"/>
</dbReference>
<dbReference type="AlphaFoldDB" id="D5EG49"/>
<dbReference type="HOGENOM" id="CLU_111016_1_2_0"/>
<protein>
    <recommendedName>
        <fullName evidence="3 8">6-carboxy-5,6,7,8-tetrahydropterin synthase</fullName>
        <ecNumber evidence="8">4.-.-.-</ecNumber>
    </recommendedName>
</protein>
<evidence type="ECO:0000256" key="8">
    <source>
        <dbReference type="PIRNR" id="PIRNR006113"/>
    </source>
</evidence>
<dbReference type="InterPro" id="IPR038418">
    <property type="entry name" value="6-PTP_synth/QueD_sf"/>
</dbReference>
<feature type="active site" description="Charge relay system" evidence="9">
    <location>
        <position position="66"/>
    </location>
</feature>
<dbReference type="Pfam" id="PF01242">
    <property type="entry name" value="PTPS"/>
    <property type="match status" value="1"/>
</dbReference>
<keyword evidence="5 8" id="KW-0862">Zinc</keyword>
<comment type="similarity">
    <text evidence="2 8">Belongs to the PTPS family. QueD subfamily.</text>
</comment>
<evidence type="ECO:0000256" key="1">
    <source>
        <dbReference type="ARBA" id="ARBA00005061"/>
    </source>
</evidence>
<evidence type="ECO:0000256" key="5">
    <source>
        <dbReference type="ARBA" id="ARBA00022833"/>
    </source>
</evidence>
<dbReference type="GO" id="GO:0070497">
    <property type="term" value="F:6-carboxytetrahydropterin synthase activity"/>
    <property type="evidence" value="ECO:0007669"/>
    <property type="project" value="UniProtKB-EC"/>
</dbReference>